<protein>
    <submittedName>
        <fullName evidence="2">Uncharacterized protein</fullName>
    </submittedName>
</protein>
<name>A0A2J5HU88_9EURO</name>
<evidence type="ECO:0000313" key="3">
    <source>
        <dbReference type="Proteomes" id="UP000235023"/>
    </source>
</evidence>
<gene>
    <name evidence="2" type="ORF">BDW42DRAFT_169984</name>
</gene>
<dbReference type="EMBL" id="KZ559542">
    <property type="protein sequence ID" value="PLN80885.1"/>
    <property type="molecule type" value="Genomic_DNA"/>
</dbReference>
<dbReference type="Proteomes" id="UP000235023">
    <property type="component" value="Unassembled WGS sequence"/>
</dbReference>
<organism evidence="2 3">
    <name type="scientific">Aspergillus taichungensis</name>
    <dbReference type="NCBI Taxonomy" id="482145"/>
    <lineage>
        <taxon>Eukaryota</taxon>
        <taxon>Fungi</taxon>
        <taxon>Dikarya</taxon>
        <taxon>Ascomycota</taxon>
        <taxon>Pezizomycotina</taxon>
        <taxon>Eurotiomycetes</taxon>
        <taxon>Eurotiomycetidae</taxon>
        <taxon>Eurotiales</taxon>
        <taxon>Aspergillaceae</taxon>
        <taxon>Aspergillus</taxon>
        <taxon>Aspergillus subgen. Circumdati</taxon>
    </lineage>
</organism>
<feature type="region of interest" description="Disordered" evidence="1">
    <location>
        <begin position="1"/>
        <end position="20"/>
    </location>
</feature>
<evidence type="ECO:0000256" key="1">
    <source>
        <dbReference type="SAM" id="MobiDB-lite"/>
    </source>
</evidence>
<dbReference type="AlphaFoldDB" id="A0A2J5HU88"/>
<reference evidence="3" key="1">
    <citation type="submission" date="2017-12" db="EMBL/GenBank/DDBJ databases">
        <authorList>
            <consortium name="DOE Joint Genome Institute"/>
            <person name="Mondo S.J."/>
            <person name="Kjaerbolling I."/>
            <person name="Vesth T.C."/>
            <person name="Frisvad J.C."/>
            <person name="Nybo J.L."/>
            <person name="Theobald S."/>
            <person name="Kuo A."/>
            <person name="Bowyer P."/>
            <person name="Matsuda Y."/>
            <person name="Lyhne E.K."/>
            <person name="Kogle M.E."/>
            <person name="Clum A."/>
            <person name="Lipzen A."/>
            <person name="Salamov A."/>
            <person name="Ngan C.Y."/>
            <person name="Daum C."/>
            <person name="Chiniquy J."/>
            <person name="Barry K."/>
            <person name="LaButti K."/>
            <person name="Haridas S."/>
            <person name="Simmons B.A."/>
            <person name="Magnuson J.K."/>
            <person name="Mortensen U.H."/>
            <person name="Larsen T.O."/>
            <person name="Grigoriev I.V."/>
            <person name="Baker S.E."/>
            <person name="Andersen M.R."/>
            <person name="Nordberg H.P."/>
            <person name="Cantor M.N."/>
            <person name="Hua S.X."/>
        </authorList>
    </citation>
    <scope>NUCLEOTIDE SEQUENCE [LARGE SCALE GENOMIC DNA]</scope>
    <source>
        <strain evidence="3">IBT 19404</strain>
    </source>
</reference>
<keyword evidence="3" id="KW-1185">Reference proteome</keyword>
<sequence length="80" mass="9418">MFATKSSKRLQRQAGKRIHKKREMCMRVMEQESAGIHKKREMCMRVMEQESAGVCWLHLVVGTLDSLSREKQRITKQEDP</sequence>
<accession>A0A2J5HU88</accession>
<evidence type="ECO:0000313" key="2">
    <source>
        <dbReference type="EMBL" id="PLN80885.1"/>
    </source>
</evidence>
<proteinExistence type="predicted"/>